<dbReference type="RefSeq" id="WP_155020680.1">
    <property type="nucleotide sequence ID" value="NZ_JALLIR010000001.1"/>
</dbReference>
<reference evidence="1" key="1">
    <citation type="submission" date="2022-11" db="EMBL/GenBank/DDBJ databases">
        <title>blaNDM-1 and qnrB1 co-producing ST413 Enterobacter.</title>
        <authorList>
            <person name="Halder G."/>
            <person name="Chaudhuri B."/>
            <person name="Dutta S."/>
        </authorList>
    </citation>
    <scope>NUCLEOTIDE SEQUENCE</scope>
    <source>
        <strain evidence="1">PEER684</strain>
    </source>
</reference>
<organism evidence="1 2">
    <name type="scientific">Enterobacter sichuanensis</name>
    <dbReference type="NCBI Taxonomy" id="2071710"/>
    <lineage>
        <taxon>Bacteria</taxon>
        <taxon>Pseudomonadati</taxon>
        <taxon>Pseudomonadota</taxon>
        <taxon>Gammaproteobacteria</taxon>
        <taxon>Enterobacterales</taxon>
        <taxon>Enterobacteriaceae</taxon>
        <taxon>Enterobacter</taxon>
        <taxon>Enterobacter cloacae complex</taxon>
    </lineage>
</organism>
<gene>
    <name evidence="1" type="ORF">MX989_21755</name>
</gene>
<evidence type="ECO:0000313" key="2">
    <source>
        <dbReference type="Proteomes" id="UP001185068"/>
    </source>
</evidence>
<comment type="caution">
    <text evidence="1">The sequence shown here is derived from an EMBL/GenBank/DDBJ whole genome shotgun (WGS) entry which is preliminary data.</text>
</comment>
<proteinExistence type="predicted"/>
<name>A0AAE4J1L7_9ENTR</name>
<protein>
    <submittedName>
        <fullName evidence="1">Uncharacterized protein</fullName>
    </submittedName>
</protein>
<evidence type="ECO:0000313" key="1">
    <source>
        <dbReference type="EMBL" id="MDR9948685.1"/>
    </source>
</evidence>
<dbReference type="EMBL" id="JALLIR010000001">
    <property type="protein sequence ID" value="MDR9948685.1"/>
    <property type="molecule type" value="Genomic_DNA"/>
</dbReference>
<sequence length="373" mass="42661">MKLYNEQFITTDDFSKYLILKGWVLFNQLPHVANIWRYKKNNDYEIIQPIKADLKDFSNRVNDILNALSESECKSKTEIIREIDNISNDIISLRVIHDDVANGEIPFADGILLFSKTKELMLSAARSVVNPQRGRYSGKNPEVVERFFSSLKLGQTEVGSYVLNLVAPIYWDEDSQEDHCRVPFSRTVTERLMYSIEKLSDAVDKYKERGDLKIFEAIIKDGVNATLCSAIIGLSGRNRTRVIEVKVLKSLIAENAISDNKKISITPEKIKYIEEAEKFYSNDYTVKNYNLAGSVIRLNRDVNSLGGVVTIVEASENNRKVTVELDEEHYNEAIRAHENKYENVRLVGMLIVTPKKTKLVDVSDFHILHHPIN</sequence>
<dbReference type="Proteomes" id="UP001185068">
    <property type="component" value="Unassembled WGS sequence"/>
</dbReference>
<accession>A0AAE4J1L7</accession>
<dbReference type="AlphaFoldDB" id="A0AAE4J1L7"/>